<comment type="caution">
    <text evidence="2">The sequence shown here is derived from an EMBL/GenBank/DDBJ whole genome shotgun (WGS) entry which is preliminary data.</text>
</comment>
<proteinExistence type="predicted"/>
<dbReference type="EMBL" id="CAAE01014367">
    <property type="protein sequence ID" value="CAF96361.1"/>
    <property type="molecule type" value="Genomic_DNA"/>
</dbReference>
<protein>
    <submittedName>
        <fullName evidence="2">(spotted green pufferfish) hypothetical protein</fullName>
    </submittedName>
</protein>
<name>Q4SSM1_TETNG</name>
<reference evidence="2" key="2">
    <citation type="submission" date="2004-02" db="EMBL/GenBank/DDBJ databases">
        <authorList>
            <consortium name="Genoscope"/>
            <consortium name="Whitehead Institute Centre for Genome Research"/>
        </authorList>
    </citation>
    <scope>NUCLEOTIDE SEQUENCE</scope>
</reference>
<organism evidence="2">
    <name type="scientific">Tetraodon nigroviridis</name>
    <name type="common">Spotted green pufferfish</name>
    <name type="synonym">Chelonodon nigroviridis</name>
    <dbReference type="NCBI Taxonomy" id="99883"/>
    <lineage>
        <taxon>Eukaryota</taxon>
        <taxon>Metazoa</taxon>
        <taxon>Chordata</taxon>
        <taxon>Craniata</taxon>
        <taxon>Vertebrata</taxon>
        <taxon>Euteleostomi</taxon>
        <taxon>Actinopterygii</taxon>
        <taxon>Neopterygii</taxon>
        <taxon>Teleostei</taxon>
        <taxon>Neoteleostei</taxon>
        <taxon>Acanthomorphata</taxon>
        <taxon>Eupercaria</taxon>
        <taxon>Tetraodontiformes</taxon>
        <taxon>Tetradontoidea</taxon>
        <taxon>Tetraodontidae</taxon>
        <taxon>Tetraodon</taxon>
    </lineage>
</organism>
<dbReference type="AlphaFoldDB" id="Q4SSM1"/>
<sequence>MQATRPGPEGGGLLLPSCRTGCGPGPLTAHRGGGEVPLLSPVPGQLQTLPPTGARRGQPVRPGGSALPQQHHRQNGGEPKRAGRR</sequence>
<dbReference type="KEGG" id="tng:GSTEN00013367G001"/>
<evidence type="ECO:0000313" key="2">
    <source>
        <dbReference type="EMBL" id="CAF96361.1"/>
    </source>
</evidence>
<gene>
    <name evidence="2" type="ORF">GSTENG00013367001</name>
</gene>
<reference evidence="2" key="1">
    <citation type="journal article" date="2004" name="Nature">
        <title>Genome duplication in the teleost fish Tetraodon nigroviridis reveals the early vertebrate proto-karyotype.</title>
        <authorList>
            <person name="Jaillon O."/>
            <person name="Aury J.-M."/>
            <person name="Brunet F."/>
            <person name="Petit J.-L."/>
            <person name="Stange-Thomann N."/>
            <person name="Mauceli E."/>
            <person name="Bouneau L."/>
            <person name="Fischer C."/>
            <person name="Ozouf-Costaz C."/>
            <person name="Bernot A."/>
            <person name="Nicaud S."/>
            <person name="Jaffe D."/>
            <person name="Fisher S."/>
            <person name="Lutfalla G."/>
            <person name="Dossat C."/>
            <person name="Segurens B."/>
            <person name="Dasilva C."/>
            <person name="Salanoubat M."/>
            <person name="Levy M."/>
            <person name="Boudet N."/>
            <person name="Castellano S."/>
            <person name="Anthouard V."/>
            <person name="Jubin C."/>
            <person name="Castelli V."/>
            <person name="Katinka M."/>
            <person name="Vacherie B."/>
            <person name="Biemont C."/>
            <person name="Skalli Z."/>
            <person name="Cattolico L."/>
            <person name="Poulain J."/>
            <person name="De Berardinis V."/>
            <person name="Cruaud C."/>
            <person name="Duprat S."/>
            <person name="Brottier P."/>
            <person name="Coutanceau J.-P."/>
            <person name="Gouzy J."/>
            <person name="Parra G."/>
            <person name="Lardier G."/>
            <person name="Chapple C."/>
            <person name="McKernan K.J."/>
            <person name="McEwan P."/>
            <person name="Bosak S."/>
            <person name="Kellis M."/>
            <person name="Volff J.-N."/>
            <person name="Guigo R."/>
            <person name="Zody M.C."/>
            <person name="Mesirov J."/>
            <person name="Lindblad-Toh K."/>
            <person name="Birren B."/>
            <person name="Nusbaum C."/>
            <person name="Kahn D."/>
            <person name="Robinson-Rechavi M."/>
            <person name="Laudet V."/>
            <person name="Schachter V."/>
            <person name="Quetier F."/>
            <person name="Saurin W."/>
            <person name="Scarpelli C."/>
            <person name="Wincker P."/>
            <person name="Lander E.S."/>
            <person name="Weissenbach J."/>
            <person name="Roest Crollius H."/>
        </authorList>
    </citation>
    <scope>NUCLEOTIDE SEQUENCE [LARGE SCALE GENOMIC DNA]</scope>
</reference>
<feature type="region of interest" description="Disordered" evidence="1">
    <location>
        <begin position="1"/>
        <end position="85"/>
    </location>
</feature>
<evidence type="ECO:0000256" key="1">
    <source>
        <dbReference type="SAM" id="MobiDB-lite"/>
    </source>
</evidence>
<accession>Q4SSM1</accession>